<evidence type="ECO:0000256" key="2">
    <source>
        <dbReference type="SAM" id="Phobius"/>
    </source>
</evidence>
<keyword evidence="2" id="KW-1133">Transmembrane helix</keyword>
<keyword evidence="2" id="KW-0472">Membrane</keyword>
<reference evidence="3 4" key="1">
    <citation type="submission" date="2024-02" db="EMBL/GenBank/DDBJ databases">
        <title>De novo assembly and annotation of 12 fungi associated with fruit tree decline syndrome in Ontario, Canada.</title>
        <authorList>
            <person name="Sulman M."/>
            <person name="Ellouze W."/>
            <person name="Ilyukhin E."/>
        </authorList>
    </citation>
    <scope>NUCLEOTIDE SEQUENCE [LARGE SCALE GENOMIC DNA]</scope>
    <source>
        <strain evidence="3 4">M97-236</strain>
    </source>
</reference>
<proteinExistence type="predicted"/>
<evidence type="ECO:0000313" key="3">
    <source>
        <dbReference type="EMBL" id="KAL1608856.1"/>
    </source>
</evidence>
<keyword evidence="4" id="KW-1185">Reference proteome</keyword>
<sequence length="403" mass="45667">MPNGTLAPPSTFYYSDYYGLIRNGSYSYNLEQIPSCLFNYQGSNDSWEQDDYTSKDGGTWERVTYACNETVTLKVNEEVYDIQNLNGSYKLCYNNHGYDQYELQGKSRCLPDTANPSYQWGFSTMLSGIFVFIHFGWCLSMYVVWLDAQIKSTLIQEGYEMTPLRAAFAIAKAVKRRTGLEEGQLVRHNTKDLNKELYGTRKVTGTKVDYSMFVANAKDDAEDQKASPDSKDALKVLLAKLITDMDYASKLHDMYSAALMMYSFPVQGVVDGIKVSGVHCVCIDCMEQNNVWMTSTRAELLISASGVLDRVEKMSITFKKVEIYLFREWEKSGTAGFQKVINALPGTEDLKEMTFMKKVFPRQVKEMSAVEHSSNTKTLLADRPVNVDQKDDGKYDSGCETFP</sequence>
<name>A0ABR3RWP3_9PLEO</name>
<dbReference type="Proteomes" id="UP001521222">
    <property type="component" value="Unassembled WGS sequence"/>
</dbReference>
<accession>A0ABR3RWP3</accession>
<comment type="caution">
    <text evidence="3">The sequence shown here is derived from an EMBL/GenBank/DDBJ whole genome shotgun (WGS) entry which is preliminary data.</text>
</comment>
<evidence type="ECO:0000313" key="4">
    <source>
        <dbReference type="Proteomes" id="UP001521222"/>
    </source>
</evidence>
<dbReference type="EMBL" id="JAKIXB020000005">
    <property type="protein sequence ID" value="KAL1608856.1"/>
    <property type="molecule type" value="Genomic_DNA"/>
</dbReference>
<gene>
    <name evidence="3" type="ORF">SLS59_002047</name>
</gene>
<organism evidence="3 4">
    <name type="scientific">Nothophoma quercina</name>
    <dbReference type="NCBI Taxonomy" id="749835"/>
    <lineage>
        <taxon>Eukaryota</taxon>
        <taxon>Fungi</taxon>
        <taxon>Dikarya</taxon>
        <taxon>Ascomycota</taxon>
        <taxon>Pezizomycotina</taxon>
        <taxon>Dothideomycetes</taxon>
        <taxon>Pleosporomycetidae</taxon>
        <taxon>Pleosporales</taxon>
        <taxon>Pleosporineae</taxon>
        <taxon>Didymellaceae</taxon>
        <taxon>Nothophoma</taxon>
    </lineage>
</organism>
<feature type="compositionally biased region" description="Basic and acidic residues" evidence="1">
    <location>
        <begin position="388"/>
        <end position="397"/>
    </location>
</feature>
<protein>
    <submittedName>
        <fullName evidence="3">Uncharacterized protein</fullName>
    </submittedName>
</protein>
<feature type="transmembrane region" description="Helical" evidence="2">
    <location>
        <begin position="120"/>
        <end position="145"/>
    </location>
</feature>
<keyword evidence="2" id="KW-0812">Transmembrane</keyword>
<evidence type="ECO:0000256" key="1">
    <source>
        <dbReference type="SAM" id="MobiDB-lite"/>
    </source>
</evidence>
<feature type="region of interest" description="Disordered" evidence="1">
    <location>
        <begin position="380"/>
        <end position="403"/>
    </location>
</feature>